<dbReference type="AlphaFoldDB" id="A0A2K8NT46"/>
<evidence type="ECO:0000313" key="1">
    <source>
        <dbReference type="EMBL" id="ATZ16348.1"/>
    </source>
</evidence>
<dbReference type="RefSeq" id="WP_100609299.1">
    <property type="nucleotide sequence ID" value="NZ_CP024962.1"/>
</dbReference>
<name>A0A2K8NT46_9MOLU</name>
<organism evidence="1 2">
    <name type="scientific">Entomoplasma freundtii</name>
    <dbReference type="NCBI Taxonomy" id="74700"/>
    <lineage>
        <taxon>Bacteria</taxon>
        <taxon>Bacillati</taxon>
        <taxon>Mycoplasmatota</taxon>
        <taxon>Mollicutes</taxon>
        <taxon>Entomoplasmatales</taxon>
        <taxon>Entomoplasmataceae</taxon>
        <taxon>Entomoplasma</taxon>
    </lineage>
</organism>
<proteinExistence type="predicted"/>
<reference evidence="1 2" key="1">
    <citation type="submission" date="2017-11" db="EMBL/GenBank/DDBJ databases">
        <title>Genome sequence of Entomoplasma freundtii BARC 318 (ATCC 51999).</title>
        <authorList>
            <person name="Lo W.-S."/>
            <person name="Gasparich G.E."/>
            <person name="Kuo C.-H."/>
        </authorList>
    </citation>
    <scope>NUCLEOTIDE SEQUENCE [LARGE SCALE GENOMIC DNA]</scope>
    <source>
        <strain evidence="1 2">BARC 318</strain>
    </source>
</reference>
<sequence>MTKKEIEEKILTLENQNKQFDKLLKQMEKKVTGHLRLLFFLPFFGFVIYQVALQKRKERSGFNRDAIEVKTEVIKNEYQILKLKKDLEKITGVPMETKKRKH</sequence>
<protein>
    <submittedName>
        <fullName evidence="1">Uncharacterized protein</fullName>
    </submittedName>
</protein>
<dbReference type="Proteomes" id="UP000232222">
    <property type="component" value="Chromosome"/>
</dbReference>
<gene>
    <name evidence="1" type="ORF">EFREU_v1c03220</name>
</gene>
<keyword evidence="2" id="KW-1185">Reference proteome</keyword>
<evidence type="ECO:0000313" key="2">
    <source>
        <dbReference type="Proteomes" id="UP000232222"/>
    </source>
</evidence>
<dbReference type="KEGG" id="efr:EFREU_v1c03220"/>
<accession>A0A2K8NT46</accession>
<dbReference type="EMBL" id="CP024962">
    <property type="protein sequence ID" value="ATZ16348.1"/>
    <property type="molecule type" value="Genomic_DNA"/>
</dbReference>